<accession>F4LRK4</accession>
<dbReference type="KEGG" id="tep:TepRe1_0054"/>
<dbReference type="EMBL" id="HF563609">
    <property type="protein sequence ID" value="CDI40269.1"/>
    <property type="molecule type" value="Genomic_DNA"/>
</dbReference>
<comment type="subunit">
    <text evidence="2">Homotrimer.</text>
</comment>
<evidence type="ECO:0000256" key="1">
    <source>
        <dbReference type="ARBA" id="ARBA00004496"/>
    </source>
</evidence>
<feature type="active site" description="Tele-phosphohistidine intermediate" evidence="15">
    <location>
        <position position="78"/>
    </location>
</feature>
<dbReference type="InterPro" id="IPR003188">
    <property type="entry name" value="PTS_IIA_lac/cel"/>
</dbReference>
<keyword evidence="4" id="KW-0813">Transport</keyword>
<dbReference type="GO" id="GO:0005737">
    <property type="term" value="C:cytoplasm"/>
    <property type="evidence" value="ECO:0007669"/>
    <property type="project" value="UniProtKB-SubCell"/>
</dbReference>
<dbReference type="eggNOG" id="COG1447">
    <property type="taxonomic scope" value="Bacteria"/>
</dbReference>
<evidence type="ECO:0000256" key="11">
    <source>
        <dbReference type="ARBA" id="ARBA00022842"/>
    </source>
</evidence>
<dbReference type="AlphaFoldDB" id="F4LRK4"/>
<keyword evidence="7" id="KW-0762">Sugar transport</keyword>
<dbReference type="Pfam" id="PF02255">
    <property type="entry name" value="PTS_IIA"/>
    <property type="match status" value="1"/>
</dbReference>
<dbReference type="Gene3D" id="1.20.58.80">
    <property type="entry name" value="Phosphotransferase system, lactose/cellobiose-type IIA subunit"/>
    <property type="match status" value="1"/>
</dbReference>
<dbReference type="Proteomes" id="UP000010802">
    <property type="component" value="Chromosome"/>
</dbReference>
<evidence type="ECO:0000256" key="13">
    <source>
        <dbReference type="ARBA" id="ARBA00031467"/>
    </source>
</evidence>
<gene>
    <name evidence="18" type="primary">lacF</name>
    <name evidence="18" type="ordered locus">TEPIRE1_0056</name>
</gene>
<dbReference type="RefSeq" id="WP_013777191.1">
    <property type="nucleotide sequence ID" value="NC_015519.1"/>
</dbReference>
<organism evidence="18 19">
    <name type="scientific">Tepidanaerobacter acetatoxydans (strain DSM 21804 / JCM 16047 / Re1)</name>
    <dbReference type="NCBI Taxonomy" id="1209989"/>
    <lineage>
        <taxon>Bacteria</taxon>
        <taxon>Bacillati</taxon>
        <taxon>Bacillota</taxon>
        <taxon>Clostridia</taxon>
        <taxon>Thermosediminibacterales</taxon>
        <taxon>Tepidanaerobacteraceae</taxon>
        <taxon>Tepidanaerobacter</taxon>
    </lineage>
</organism>
<proteinExistence type="predicted"/>
<evidence type="ECO:0000256" key="4">
    <source>
        <dbReference type="ARBA" id="ARBA00022448"/>
    </source>
</evidence>
<dbReference type="STRING" id="1209989.TepRe1_0054"/>
<comment type="cofactor">
    <cofactor evidence="16">
        <name>Mg(2+)</name>
        <dbReference type="ChEBI" id="CHEBI:18420"/>
    </cofactor>
    <text evidence="16">Binds 1 Mg(2+) ion per trimer.</text>
</comment>
<evidence type="ECO:0000313" key="18">
    <source>
        <dbReference type="EMBL" id="CDI40269.1"/>
    </source>
</evidence>
<dbReference type="GO" id="GO:0046872">
    <property type="term" value="F:metal ion binding"/>
    <property type="evidence" value="ECO:0007669"/>
    <property type="project" value="UniProtKB-KW"/>
</dbReference>
<name>F4LRK4_TEPAE</name>
<dbReference type="SUPFAM" id="SSF46973">
    <property type="entry name" value="Enzyme IIa from lactose specific PTS, IIa-lac"/>
    <property type="match status" value="1"/>
</dbReference>
<evidence type="ECO:0000256" key="12">
    <source>
        <dbReference type="ARBA" id="ARBA00030293"/>
    </source>
</evidence>
<reference evidence="19" key="1">
    <citation type="journal article" date="2013" name="Genome Announc.">
        <title>First genome sequence of a syntrophic acetate-oxidizing bacterium, Tepidanaerobacter acetatoxydans strain Re1.</title>
        <authorList>
            <person name="Manzoor S."/>
            <person name="Bongcam-Rudloff E."/>
            <person name="Schnurer A."/>
            <person name="Muller B."/>
        </authorList>
    </citation>
    <scope>NUCLEOTIDE SEQUENCE [LARGE SCALE GENOMIC DNA]</scope>
    <source>
        <strain evidence="19">Re1</strain>
    </source>
</reference>
<evidence type="ECO:0000256" key="8">
    <source>
        <dbReference type="ARBA" id="ARBA00022679"/>
    </source>
</evidence>
<dbReference type="HOGENOM" id="CLU_152490_0_0_9"/>
<dbReference type="InterPro" id="IPR036542">
    <property type="entry name" value="PTS_IIA_lac/cel_sf"/>
</dbReference>
<evidence type="ECO:0000256" key="15">
    <source>
        <dbReference type="PIRSR" id="PIRSR000699-1"/>
    </source>
</evidence>
<keyword evidence="6" id="KW-0597">Phosphoprotein</keyword>
<evidence type="ECO:0000256" key="17">
    <source>
        <dbReference type="PROSITE-ProRule" id="PRU00418"/>
    </source>
</evidence>
<evidence type="ECO:0000256" key="14">
    <source>
        <dbReference type="ARBA" id="ARBA00032708"/>
    </source>
</evidence>
<dbReference type="GO" id="GO:0009401">
    <property type="term" value="P:phosphoenolpyruvate-dependent sugar phosphotransferase system"/>
    <property type="evidence" value="ECO:0007669"/>
    <property type="project" value="UniProtKB-KW"/>
</dbReference>
<feature type="binding site" evidence="16">
    <location>
        <position position="81"/>
    </location>
    <ligand>
        <name>Mg(2+)</name>
        <dbReference type="ChEBI" id="CHEBI:18420"/>
        <note>ligand shared between all trimeric partners</note>
    </ligand>
</feature>
<dbReference type="PANTHER" id="PTHR34382:SF9">
    <property type="entry name" value="PHOSPHOTRANSFERASE SYSTEM SUGAR-SPECIFIC EII COMPONENT"/>
    <property type="match status" value="1"/>
</dbReference>
<keyword evidence="11 16" id="KW-0460">Magnesium</keyword>
<evidence type="ECO:0000256" key="2">
    <source>
        <dbReference type="ARBA" id="ARBA00011233"/>
    </source>
</evidence>
<keyword evidence="19" id="KW-1185">Reference proteome</keyword>
<evidence type="ECO:0000256" key="16">
    <source>
        <dbReference type="PIRSR" id="PIRSR000699-2"/>
    </source>
</evidence>
<dbReference type="OrthoDB" id="389577at2"/>
<evidence type="ECO:0000256" key="7">
    <source>
        <dbReference type="ARBA" id="ARBA00022597"/>
    </source>
</evidence>
<evidence type="ECO:0000256" key="6">
    <source>
        <dbReference type="ARBA" id="ARBA00022553"/>
    </source>
</evidence>
<keyword evidence="10 16" id="KW-0479">Metal-binding</keyword>
<evidence type="ECO:0000256" key="10">
    <source>
        <dbReference type="ARBA" id="ARBA00022723"/>
    </source>
</evidence>
<keyword evidence="5" id="KW-0963">Cytoplasm</keyword>
<evidence type="ECO:0000256" key="9">
    <source>
        <dbReference type="ARBA" id="ARBA00022683"/>
    </source>
</evidence>
<dbReference type="PANTHER" id="PTHR34382">
    <property type="entry name" value="PTS SYSTEM N,N'-DIACETYLCHITOBIOSE-SPECIFIC EIIA COMPONENT"/>
    <property type="match status" value="1"/>
</dbReference>
<dbReference type="GO" id="GO:0016740">
    <property type="term" value="F:transferase activity"/>
    <property type="evidence" value="ECO:0007669"/>
    <property type="project" value="UniProtKB-KW"/>
</dbReference>
<dbReference type="KEGG" id="tae:TepiRe1_0056"/>
<keyword evidence="9" id="KW-0598">Phosphotransferase system</keyword>
<keyword evidence="8 18" id="KW-0808">Transferase</keyword>
<dbReference type="PROSITE" id="PS51095">
    <property type="entry name" value="PTS_EIIA_TYPE_3"/>
    <property type="match status" value="1"/>
</dbReference>
<evidence type="ECO:0000256" key="3">
    <source>
        <dbReference type="ARBA" id="ARBA00014322"/>
    </source>
</evidence>
<protein>
    <recommendedName>
        <fullName evidence="3">PTS system lactose-specific EIIA component</fullName>
    </recommendedName>
    <alternativeName>
        <fullName evidence="12">EIIA-Lac</fullName>
    </alternativeName>
    <alternativeName>
        <fullName evidence="14">EIII-Lac</fullName>
    </alternativeName>
    <alternativeName>
        <fullName evidence="13">Lactose-specific phosphotransferase enzyme IIA component</fullName>
    </alternativeName>
</protein>
<evidence type="ECO:0000256" key="5">
    <source>
        <dbReference type="ARBA" id="ARBA00022490"/>
    </source>
</evidence>
<evidence type="ECO:0000313" key="19">
    <source>
        <dbReference type="Proteomes" id="UP000010802"/>
    </source>
</evidence>
<sequence length="105" mass="11989">MKKEDIQKIAFQIIAYAGSAFDYFNQAIDLASKNNIIEAEEKIRSGNEELNRAHNAQTSILACEANNEDIPYSIIMVHAQDHLTMALFTERMAKHFINIWKEKGC</sequence>
<dbReference type="PIRSF" id="PIRSF000699">
    <property type="entry name" value="PTS_IILac_III"/>
    <property type="match status" value="1"/>
</dbReference>
<comment type="subcellular location">
    <subcellularLocation>
        <location evidence="1">Cytoplasm</location>
    </subcellularLocation>
</comment>
<feature type="modified residue" description="Phosphohistidine; by HPr" evidence="17">
    <location>
        <position position="78"/>
    </location>
</feature>